<comment type="caution">
    <text evidence="2">The sequence shown here is derived from an EMBL/GenBank/DDBJ whole genome shotgun (WGS) entry which is preliminary data.</text>
</comment>
<dbReference type="InterPro" id="IPR049012">
    <property type="entry name" value="Mutator_transp_dom"/>
</dbReference>
<dbReference type="EMBL" id="JAODUO010000149">
    <property type="protein sequence ID" value="KAK2187938.1"/>
    <property type="molecule type" value="Genomic_DNA"/>
</dbReference>
<gene>
    <name evidence="2" type="ORF">NP493_149g01019</name>
</gene>
<keyword evidence="3" id="KW-1185">Reference proteome</keyword>
<reference evidence="2" key="1">
    <citation type="journal article" date="2023" name="Mol. Biol. Evol.">
        <title>Third-Generation Sequencing Reveals the Adaptive Role of the Epigenome in Three Deep-Sea Polychaetes.</title>
        <authorList>
            <person name="Perez M."/>
            <person name="Aroh O."/>
            <person name="Sun Y."/>
            <person name="Lan Y."/>
            <person name="Juniper S.K."/>
            <person name="Young C.R."/>
            <person name="Angers B."/>
            <person name="Qian P.Y."/>
        </authorList>
    </citation>
    <scope>NUCLEOTIDE SEQUENCE</scope>
    <source>
        <strain evidence="2">R07B-5</strain>
    </source>
</reference>
<evidence type="ECO:0000313" key="2">
    <source>
        <dbReference type="EMBL" id="KAK2187938.1"/>
    </source>
</evidence>
<proteinExistence type="predicted"/>
<dbReference type="Proteomes" id="UP001209878">
    <property type="component" value="Unassembled WGS sequence"/>
</dbReference>
<organism evidence="2 3">
    <name type="scientific">Ridgeia piscesae</name>
    <name type="common">Tubeworm</name>
    <dbReference type="NCBI Taxonomy" id="27915"/>
    <lineage>
        <taxon>Eukaryota</taxon>
        <taxon>Metazoa</taxon>
        <taxon>Spiralia</taxon>
        <taxon>Lophotrochozoa</taxon>
        <taxon>Annelida</taxon>
        <taxon>Polychaeta</taxon>
        <taxon>Sedentaria</taxon>
        <taxon>Canalipalpata</taxon>
        <taxon>Sabellida</taxon>
        <taxon>Siboglinidae</taxon>
        <taxon>Ridgeia</taxon>
    </lineage>
</organism>
<name>A0AAD9UFV5_RIDPI</name>
<sequence>MMWNDCIQLHAEQSKGCTPRFSVANEWKIGLAWQQSLHCVNCQFKSGMYKLYDEVPTAGRGQKPATTNVALQIGLQDSAISNTKMCYLLTSANVPPPSRRGMQKNANKVTSITAQHTVDDLKQKREKIREINSLCGHEHNAPINISTDVLYNSTSLKNSYGAGQSCSQAIATCIEWLTDRHDIIGFHLENKLCKLGSTLRNRGYDVSCPGHEGCTATIPVDEPISEYRMGREMGLSLAKDNVRVKCVATDGDALGARGIQIIIIVYVTPSGQSKRLKWVHKTCKEYLLK</sequence>
<accession>A0AAD9UFV5</accession>
<dbReference type="AlphaFoldDB" id="A0AAD9UFV5"/>
<dbReference type="Pfam" id="PF20700">
    <property type="entry name" value="Mutator"/>
    <property type="match status" value="1"/>
</dbReference>
<evidence type="ECO:0000313" key="3">
    <source>
        <dbReference type="Proteomes" id="UP001209878"/>
    </source>
</evidence>
<feature type="domain" description="Mutator-like transposase" evidence="1">
    <location>
        <begin position="2"/>
        <end position="260"/>
    </location>
</feature>
<evidence type="ECO:0000259" key="1">
    <source>
        <dbReference type="Pfam" id="PF20700"/>
    </source>
</evidence>
<protein>
    <recommendedName>
        <fullName evidence="1">Mutator-like transposase domain-containing protein</fullName>
    </recommendedName>
</protein>